<evidence type="ECO:0000256" key="3">
    <source>
        <dbReference type="ARBA" id="ARBA00022448"/>
    </source>
</evidence>
<evidence type="ECO:0000256" key="6">
    <source>
        <dbReference type="ARBA" id="ARBA00023136"/>
    </source>
</evidence>
<evidence type="ECO:0000313" key="10">
    <source>
        <dbReference type="EMBL" id="QKX64607.1"/>
    </source>
</evidence>
<dbReference type="PANTHER" id="PTHR48022">
    <property type="entry name" value="PLASTIDIC GLUCOSE TRANSPORTER 4"/>
    <property type="match status" value="1"/>
</dbReference>
<dbReference type="GO" id="GO:0016020">
    <property type="term" value="C:membrane"/>
    <property type="evidence" value="ECO:0007669"/>
    <property type="project" value="UniProtKB-SubCell"/>
</dbReference>
<dbReference type="RefSeq" id="XP_035350780.1">
    <property type="nucleotide sequence ID" value="XM_035494887.1"/>
</dbReference>
<dbReference type="PANTHER" id="PTHR48022:SF37">
    <property type="entry name" value="MAJOR FACILITATOR SUPERFAMILY (MFS) PROFILE DOMAIN-CONTAINING PROTEIN-RELATED"/>
    <property type="match status" value="1"/>
</dbReference>
<dbReference type="PROSITE" id="PS50850">
    <property type="entry name" value="MFS"/>
    <property type="match status" value="1"/>
</dbReference>
<reference evidence="11" key="1">
    <citation type="submission" date="2020-06" db="EMBL/GenBank/DDBJ databases">
        <title>A chromosome-scale genome assembly of Talaromyces rugulosus W13939.</title>
        <authorList>
            <person name="Wang B."/>
            <person name="Guo L."/>
            <person name="Ye K."/>
            <person name="Wang L."/>
        </authorList>
    </citation>
    <scope>NUCLEOTIDE SEQUENCE [LARGE SCALE GENOMIC DNA]</scope>
    <source>
        <strain evidence="11">W13939</strain>
    </source>
</reference>
<evidence type="ECO:0000256" key="4">
    <source>
        <dbReference type="ARBA" id="ARBA00022692"/>
    </source>
</evidence>
<dbReference type="InterPro" id="IPR020846">
    <property type="entry name" value="MFS_dom"/>
</dbReference>
<feature type="transmembrane region" description="Helical" evidence="8">
    <location>
        <begin position="399"/>
        <end position="422"/>
    </location>
</feature>
<dbReference type="Gene3D" id="1.20.1250.20">
    <property type="entry name" value="MFS general substrate transporter like domains"/>
    <property type="match status" value="1"/>
</dbReference>
<dbReference type="AlphaFoldDB" id="A0A7H8RER4"/>
<keyword evidence="4 8" id="KW-0812">Transmembrane</keyword>
<feature type="transmembrane region" description="Helical" evidence="8">
    <location>
        <begin position="144"/>
        <end position="162"/>
    </location>
</feature>
<dbReference type="InterPro" id="IPR005829">
    <property type="entry name" value="Sugar_transporter_CS"/>
</dbReference>
<feature type="transmembrane region" description="Helical" evidence="8">
    <location>
        <begin position="174"/>
        <end position="193"/>
    </location>
</feature>
<protein>
    <recommendedName>
        <fullName evidence="9">Major facilitator superfamily (MFS) profile domain-containing protein</fullName>
    </recommendedName>
</protein>
<feature type="transmembrane region" description="Helical" evidence="8">
    <location>
        <begin position="362"/>
        <end position="387"/>
    </location>
</feature>
<organism evidence="10 11">
    <name type="scientific">Talaromyces rugulosus</name>
    <name type="common">Penicillium rugulosum</name>
    <dbReference type="NCBI Taxonomy" id="121627"/>
    <lineage>
        <taxon>Eukaryota</taxon>
        <taxon>Fungi</taxon>
        <taxon>Dikarya</taxon>
        <taxon>Ascomycota</taxon>
        <taxon>Pezizomycotina</taxon>
        <taxon>Eurotiomycetes</taxon>
        <taxon>Eurotiomycetidae</taxon>
        <taxon>Eurotiales</taxon>
        <taxon>Trichocomaceae</taxon>
        <taxon>Talaromyces</taxon>
        <taxon>Talaromyces sect. Islandici</taxon>
    </lineage>
</organism>
<evidence type="ECO:0000256" key="5">
    <source>
        <dbReference type="ARBA" id="ARBA00022989"/>
    </source>
</evidence>
<dbReference type="InterPro" id="IPR050360">
    <property type="entry name" value="MFS_Sugar_Transporters"/>
</dbReference>
<dbReference type="EMBL" id="CP055903">
    <property type="protein sequence ID" value="QKX64607.1"/>
    <property type="molecule type" value="Genomic_DNA"/>
</dbReference>
<evidence type="ECO:0000256" key="8">
    <source>
        <dbReference type="SAM" id="Phobius"/>
    </source>
</evidence>
<dbReference type="InterPro" id="IPR005828">
    <property type="entry name" value="MFS_sugar_transport-like"/>
</dbReference>
<dbReference type="Pfam" id="PF00083">
    <property type="entry name" value="Sugar_tr"/>
    <property type="match status" value="1"/>
</dbReference>
<proteinExistence type="inferred from homology"/>
<dbReference type="NCBIfam" id="TIGR00879">
    <property type="entry name" value="SP"/>
    <property type="match status" value="1"/>
</dbReference>
<feature type="transmembrane region" description="Helical" evidence="8">
    <location>
        <begin position="262"/>
        <end position="283"/>
    </location>
</feature>
<keyword evidence="3 7" id="KW-0813">Transport</keyword>
<dbReference type="InterPro" id="IPR036259">
    <property type="entry name" value="MFS_trans_sf"/>
</dbReference>
<feature type="domain" description="Major facilitator superfamily (MFS) profile" evidence="9">
    <location>
        <begin position="12"/>
        <end position="453"/>
    </location>
</feature>
<dbReference type="SUPFAM" id="SSF103473">
    <property type="entry name" value="MFS general substrate transporter"/>
    <property type="match status" value="1"/>
</dbReference>
<dbReference type="KEGG" id="trg:TRUGW13939_11782"/>
<keyword evidence="5 8" id="KW-1133">Transmembrane helix</keyword>
<dbReference type="GeneID" id="55999259"/>
<feature type="transmembrane region" description="Helical" evidence="8">
    <location>
        <begin position="47"/>
        <end position="67"/>
    </location>
</feature>
<dbReference type="PRINTS" id="PR00171">
    <property type="entry name" value="SUGRTRNSPORT"/>
</dbReference>
<comment type="subcellular location">
    <subcellularLocation>
        <location evidence="1">Membrane</location>
        <topology evidence="1">Multi-pass membrane protein</topology>
    </subcellularLocation>
</comment>
<feature type="transmembrane region" description="Helical" evidence="8">
    <location>
        <begin position="303"/>
        <end position="320"/>
    </location>
</feature>
<comment type="similarity">
    <text evidence="2 7">Belongs to the major facilitator superfamily. Sugar transporter (TC 2.A.1.1) family.</text>
</comment>
<sequence length="499" mass="55266">MALPPKWYQFLVCVFASLGSVLYGYDLGVIAEAIASPSLINAFNADATQRGAVTSVFTGGAFFGAFFAGPMGDNYGRKITILVGAVVFLLGGCLQTAAQSLSYLYAGRAIAGLGVGILVMIVPIYQAEIAHPDIRGRITSLQQLMLGVGSLVAAWISWGTFINFADDDSRQWRISLGIQMVPAVFLAGLILFFPESPRWLIDHGKVDEGLQTLAQLHSRGDINDSWVQIEFEQIRSSIEHEHEAEAKSYMELFTDRSCLRRLFLACSIQAACQMTGVSAIQYFSTTIFQQIGIAANDTLKYQGINSIIAIVAQLCCLLFIDKTGRRWPQIIGNLVNCVFFIIPTILIAKFPPGASNNHSASWAFIVMTWCYNFSFSCTIGPLTWIICSEIFDMKTRSKGVSIATMMSFAFNTMIGQVTSVAIERIGGWKFYVLFCVCNFTNAIFFWLVLPETARRPLEEMNHLFTHEPWIVPGTQTKQFKNRSTISEKLDIDHVSITAE</sequence>
<evidence type="ECO:0000256" key="7">
    <source>
        <dbReference type="RuleBase" id="RU003346"/>
    </source>
</evidence>
<evidence type="ECO:0000256" key="2">
    <source>
        <dbReference type="ARBA" id="ARBA00010992"/>
    </source>
</evidence>
<dbReference type="GO" id="GO:0005351">
    <property type="term" value="F:carbohydrate:proton symporter activity"/>
    <property type="evidence" value="ECO:0007669"/>
    <property type="project" value="TreeGrafter"/>
</dbReference>
<feature type="transmembrane region" description="Helical" evidence="8">
    <location>
        <begin position="103"/>
        <end position="124"/>
    </location>
</feature>
<evidence type="ECO:0000313" key="11">
    <source>
        <dbReference type="Proteomes" id="UP000509510"/>
    </source>
</evidence>
<feature type="transmembrane region" description="Helical" evidence="8">
    <location>
        <begin position="428"/>
        <end position="449"/>
    </location>
</feature>
<evidence type="ECO:0000259" key="9">
    <source>
        <dbReference type="PROSITE" id="PS50850"/>
    </source>
</evidence>
<feature type="transmembrane region" description="Helical" evidence="8">
    <location>
        <begin position="332"/>
        <end position="350"/>
    </location>
</feature>
<feature type="transmembrane region" description="Helical" evidence="8">
    <location>
        <begin position="79"/>
        <end position="97"/>
    </location>
</feature>
<dbReference type="Proteomes" id="UP000509510">
    <property type="component" value="Chromosome VI"/>
</dbReference>
<accession>A0A7H8RER4</accession>
<dbReference type="PROSITE" id="PS00217">
    <property type="entry name" value="SUGAR_TRANSPORT_2"/>
    <property type="match status" value="1"/>
</dbReference>
<dbReference type="InterPro" id="IPR003663">
    <property type="entry name" value="Sugar/inositol_transpt"/>
</dbReference>
<keyword evidence="11" id="KW-1185">Reference proteome</keyword>
<keyword evidence="6 8" id="KW-0472">Membrane</keyword>
<gene>
    <name evidence="10" type="ORF">TRUGW13939_11782</name>
</gene>
<name>A0A7H8RER4_TALRU</name>
<evidence type="ECO:0000256" key="1">
    <source>
        <dbReference type="ARBA" id="ARBA00004141"/>
    </source>
</evidence>
<dbReference type="FunFam" id="1.20.1250.20:FF:000090">
    <property type="entry name" value="MFS sugar transporter, putative"/>
    <property type="match status" value="1"/>
</dbReference>
<dbReference type="OrthoDB" id="6612291at2759"/>